<reference evidence="9" key="10">
    <citation type="journal article" date="2021" name="Infect. Genet. Evol.">
        <title>Genomic diversity in a population of Spodoptera frugiperda nucleopolyhedrovirus.</title>
        <authorList>
            <person name="Masson T."/>
            <person name="Fabre M.L."/>
            <person name="Pidre M.L."/>
            <person name="Niz J.M."/>
            <person name="Berretta M.F."/>
            <person name="Romanowski V."/>
            <person name="Ferrelli M.L."/>
        </authorList>
    </citation>
    <scope>NUCLEOTIDE SEQUENCE</scope>
    <source>
        <strain evidence="9">ARG-M</strain>
    </source>
</reference>
<dbReference type="EMBL" id="JF899325">
    <property type="protein sequence ID" value="AFH59048.1"/>
    <property type="molecule type" value="Genomic_DNA"/>
</dbReference>
<reference evidence="1 11" key="2">
    <citation type="journal article" date="2008" name="J. Gen. Virol.">
        <title>Genomic sequence analysis of a fast-killing isolate of Spodoptera frugiperda multiple nucleopolyhedrovirus.</title>
        <authorList>
            <person name="Harrison R.L."/>
            <person name="Puttler B."/>
            <person name="Popham H.J."/>
        </authorList>
    </citation>
    <scope>NUCLEOTIDE SEQUENCE [LARGE SCALE GENOMIC DNA]</scope>
    <source>
        <strain evidence="1">3AP2</strain>
    </source>
</reference>
<keyword evidence="11" id="KW-1185">Reference proteome</keyword>
<evidence type="ECO:0000313" key="7">
    <source>
        <dbReference type="EMBL" id="QED40163.1"/>
    </source>
</evidence>
<organismHost>
    <name type="scientific">Lepidoptera</name>
    <name type="common">moths &amp; butterflies</name>
    <dbReference type="NCBI Taxonomy" id="7088"/>
</organismHost>
<evidence type="ECO:0000313" key="1">
    <source>
        <dbReference type="EMBL" id="ABM45815.1"/>
    </source>
</evidence>
<sequence length="336" mass="39507">MSSNTNLIRLNQCVLEKLTPFKTLKLTSTQCPIHPLRANCKVTKHYDPENDTAFDNHLTVLNNVYQDYNREPFYMCLVKASSSNDNYEIRGIYNNANEMISYTQLRPLDDDEQFMGIDAAGERNMVILRNTIKTIIDAFTGCVDRYILMVDNLQVDLVYSIFRTIVLPQRMISIYTHESVPQNDDVNIFSVPSTDASHESQIIYRTFLMYNTILTMILKQPNPFNDNRKNISVIFRMLGRCPENKERVKCCDLQYGANAPGHIMCPPREMVKKIFHYAKWARTPNNYRRYYELIVSQNVPNRRFDDNNSDRFRNNIAVDWYNFIDDFRRYFGIVLE</sequence>
<evidence type="ECO:0000313" key="4">
    <source>
        <dbReference type="EMBL" id="AFH59048.1"/>
    </source>
</evidence>
<dbReference type="EMBL" id="KF891883">
    <property type="protein sequence ID" value="AIW01516.1"/>
    <property type="molecule type" value="Genomic_DNA"/>
</dbReference>
<reference evidence="6" key="9">
    <citation type="submission" date="2019-02" db="EMBL/GenBank/DDBJ databases">
        <title>Genetic diversity of Spodoptera frugiperda multiple nucleopolyhedovirus and pathogenicity against corn- and rice-strain S. frugiperda larvae.</title>
        <authorList>
            <person name="Harrison R.L."/>
            <person name="Rowley D.L."/>
            <person name="Popham H.J."/>
        </authorList>
    </citation>
    <scope>NUCLEOTIDE SEQUENCE</scope>
    <source>
        <strain evidence="8">IIBBL BCIPV 1197</strain>
        <strain evidence="6">IIBBL BCIPV 281</strain>
        <strain evidence="7">IIBBL BCIPV 459</strain>
    </source>
</reference>
<evidence type="ECO:0000313" key="11">
    <source>
        <dbReference type="Proteomes" id="UP000204663"/>
    </source>
</evidence>
<evidence type="ECO:0000313" key="9">
    <source>
        <dbReference type="EMBL" id="QRN46217.1"/>
    </source>
</evidence>
<dbReference type="EMBL" id="MK503924">
    <property type="protein sequence ID" value="QED40163.1"/>
    <property type="molecule type" value="Genomic_DNA"/>
</dbReference>
<evidence type="ECO:0000313" key="2">
    <source>
        <dbReference type="EMBL" id="ACA02662.1"/>
    </source>
</evidence>
<dbReference type="InterPro" id="IPR008416">
    <property type="entry name" value="Baculo_VP1054"/>
</dbReference>
<evidence type="ECO:0000313" key="5">
    <source>
        <dbReference type="EMBL" id="AIW01516.1"/>
    </source>
</evidence>
<reference evidence="2" key="1">
    <citation type="submission" date="2007-10" db="EMBL/GenBank/DDBJ databases">
        <authorList>
            <person name="Wolff J.L.C."/>
            <person name="Valicente F.H."/>
            <person name="Oliveira J.V.C."/>
            <person name="Zanotto P.M.A."/>
        </authorList>
    </citation>
    <scope>NUCLEOTIDE SEQUENCE</scope>
    <source>
        <strain evidence="2">19</strain>
    </source>
</reference>
<dbReference type="EMBL" id="EF035042">
    <property type="protein sequence ID" value="ABM45815.1"/>
    <property type="molecule type" value="Genomic_DNA"/>
</dbReference>
<reference evidence="2" key="3">
    <citation type="journal article" date="2008" name="J. Gen. Virol.">
        <title>Analysis of the genome of Spodoptera frugiperda nucleopolyhedrovirus (SfMNPV-19) and of the high genomic heterogeneity in group II nucleopolyhedroviruses.</title>
        <authorList>
            <person name="Wolff J.L."/>
            <person name="Valicente F.H."/>
            <person name="Martins R."/>
            <person name="Oliveira J.V."/>
            <person name="Zanotto P.M."/>
        </authorList>
    </citation>
    <scope>NUCLEOTIDE SEQUENCE</scope>
    <source>
        <strain evidence="2">19</strain>
    </source>
</reference>
<dbReference type="EMBL" id="EU258200">
    <property type="protein sequence ID" value="ACA02662.1"/>
    <property type="molecule type" value="Genomic_DNA"/>
</dbReference>
<evidence type="ECO:0000313" key="3">
    <source>
        <dbReference type="EMBL" id="ADV91337.1"/>
    </source>
</evidence>
<organism evidence="1 11">
    <name type="scientific">Spodoptera frugiperda nuclear polyhedrosis virus</name>
    <name type="common">SfNPV</name>
    <dbReference type="NCBI Taxonomy" id="10455"/>
    <lineage>
        <taxon>Viruses</taxon>
        <taxon>Viruses incertae sedis</taxon>
        <taxon>Naldaviricetes</taxon>
        <taxon>Lefavirales</taxon>
        <taxon>Baculoviridae</taxon>
        <taxon>Alphabaculovirus</taxon>
        <taxon>Alphabaculovirus spofrugiperdae</taxon>
    </lineage>
</organism>
<reference evidence="4" key="6">
    <citation type="journal article" date="2012" name="J. Invertebr. Pathol.">
        <title>Analysis of a naturally-occurring deletion mutant of Spodoptera frugiperda multiple nucleopolyhedrovirus reveals sf58 as a new per os infectivity factor of lepidopteran-infecting baculoviruses.</title>
        <authorList>
            <person name="Simon O."/>
            <person name="Palma L."/>
            <person name="Williams T."/>
            <person name="Lopez-Ferber M."/>
            <person name="Caballero P."/>
        </authorList>
    </citation>
    <scope>NUCLEOTIDE SEQUENCE</scope>
    <source>
        <strain evidence="4">Nicaraguan</strain>
    </source>
</reference>
<dbReference type="Pfam" id="PF05789">
    <property type="entry name" value="Baculo_VP1054"/>
    <property type="match status" value="1"/>
</dbReference>
<reference evidence="5" key="8">
    <citation type="journal article" date="2015" name="BMC Genomics">
        <title>Evidence of recent interspecies horizontal gene transfer regarding nucleopolyhedrovirus infection of Spodoptera frugiperda.</title>
        <authorList>
            <person name="Barrera G.P."/>
            <person name="Belaich M.N."/>
            <person name="Patarroyo M.A."/>
            <person name="Villamizar L.F."/>
            <person name="Ghiringhelli P.D."/>
        </authorList>
    </citation>
    <scope>NUCLEOTIDE SEQUENCE</scope>
    <source>
        <strain evidence="5">Colombian</strain>
    </source>
</reference>
<name>A1YJ95_NPVSF</name>
<dbReference type="EMBL" id="MZ292981">
    <property type="protein sequence ID" value="QWS70831.1"/>
    <property type="molecule type" value="Genomic_DNA"/>
</dbReference>
<dbReference type="Proteomes" id="UP000204663">
    <property type="component" value="Segment"/>
</dbReference>
<dbReference type="EMBL" id="MW162628">
    <property type="protein sequence ID" value="QRN46217.1"/>
    <property type="molecule type" value="Genomic_DNA"/>
</dbReference>
<protein>
    <submittedName>
        <fullName evidence="1">Capsid protein</fullName>
    </submittedName>
    <submittedName>
        <fullName evidence="2 3 5">VP1054</fullName>
    </submittedName>
</protein>
<dbReference type="EMBL" id="MK503925">
    <property type="protein sequence ID" value="QED40305.1"/>
    <property type="molecule type" value="Genomic_DNA"/>
</dbReference>
<gene>
    <name evidence="10" type="primary">vp1054</name>
    <name evidence="5" type="synonym">VP1054</name>
    <name evidence="3" type="ORF">Sf105</name>
</gene>
<dbReference type="EMBL" id="HM595733">
    <property type="protein sequence ID" value="ADV91337.1"/>
    <property type="molecule type" value="Genomic_DNA"/>
</dbReference>
<reference evidence="1" key="4">
    <citation type="submission" date="2009-09" db="EMBL/GenBank/DDBJ databases">
        <authorList>
            <person name="Harrison R.L."/>
            <person name="Puttler B."/>
            <person name="Popham H.J."/>
        </authorList>
    </citation>
    <scope>NUCLEOTIDE SEQUENCE</scope>
    <source>
        <strain evidence="1">3AP2</strain>
    </source>
</reference>
<evidence type="ECO:0000313" key="8">
    <source>
        <dbReference type="EMBL" id="QED40305.1"/>
    </source>
</evidence>
<reference evidence="3" key="5">
    <citation type="journal article" date="2011" name="J. Invertebr. Pathol.">
        <title>Sequence comparison between three geographically distinct Spodoptera frugiperda multiple nucleopolyhedrovirus isolates: Detecting positively selected genes.</title>
        <authorList>
            <person name="Simon O."/>
            <person name="Palma L."/>
            <person name="Beperet I."/>
            <person name="Munoz D."/>
            <person name="Lopez-Ferber M."/>
            <person name="Caballero P."/>
            <person name="Williams T."/>
        </authorList>
    </citation>
    <scope>NUCLEOTIDE SEQUENCE</scope>
    <source>
        <strain evidence="3">Nicaraguan</strain>
    </source>
</reference>
<dbReference type="EMBL" id="MK503923">
    <property type="protein sequence ID" value="QED40018.1"/>
    <property type="molecule type" value="Genomic_DNA"/>
</dbReference>
<reference evidence="10" key="11">
    <citation type="submission" date="2021-05" db="EMBL/GenBank/DDBJ databases">
        <title>Genome sequence of the Spodoptera frugiperda multiple nucleopolyhedrovirus (SfMNPV) isolated from the fall armyworm, Spodoptera frugiperda, in Nigeria, Africa.</title>
        <authorList>
            <person name="Wennmann J.T."/>
            <person name="Tepa-Yotto G.T."/>
            <person name="Jehle J.A."/>
            <person name="Goergen G."/>
        </authorList>
    </citation>
    <scope>NUCLEOTIDE SEQUENCE</scope>
    <source>
        <strain evidence="10">KA1</strain>
    </source>
</reference>
<dbReference type="KEGG" id="vg:5176115"/>
<dbReference type="RefSeq" id="YP_001036397.1">
    <property type="nucleotide sequence ID" value="NC_009011.2"/>
</dbReference>
<evidence type="ECO:0000313" key="6">
    <source>
        <dbReference type="EMBL" id="QED40018.1"/>
    </source>
</evidence>
<evidence type="ECO:0000313" key="10">
    <source>
        <dbReference type="EMBL" id="QWS70831.1"/>
    </source>
</evidence>
<proteinExistence type="predicted"/>
<accession>A1YJ95</accession>
<dbReference type="OrthoDB" id="6189at10239"/>
<reference evidence="5" key="7">
    <citation type="submission" date="2013-11" db="EMBL/GenBank/DDBJ databases">
        <authorList>
            <person name="Hoang H.T."/>
            <person name="Killian M.L."/>
            <person name="Madson D.M."/>
            <person name="Arruda P.H.E."/>
            <person name="Sun D."/>
            <person name="Schwartz K.J."/>
            <person name="Yoon K."/>
        </authorList>
    </citation>
    <scope>NUCLEOTIDE SEQUENCE</scope>
    <source>
        <strain evidence="5">Colombian</strain>
    </source>
</reference>